<dbReference type="RefSeq" id="WP_207826341.1">
    <property type="nucleotide sequence ID" value="NZ_CP062006.1"/>
</dbReference>
<name>A0ABX7SR63_9CAUL</name>
<feature type="domain" description="DUF2059" evidence="1">
    <location>
        <begin position="83"/>
        <end position="125"/>
    </location>
</feature>
<gene>
    <name evidence="2" type="ORF">IFE19_05850</name>
</gene>
<keyword evidence="3" id="KW-1185">Reference proteome</keyword>
<dbReference type="Pfam" id="PF09832">
    <property type="entry name" value="DUF2059"/>
    <property type="match status" value="1"/>
</dbReference>
<sequence>MRHIYIIAAIVGLVFAGPVAAQTSGRQALAERYVQLSLIGMDKMMQEQLDAQIAQWDASVPAEQARWFRRHALPIMETHMQPMIVAMTSDYAERFTEAELGALVAFYETPMGRGIARKQMEAGMEQGELLQQFEVAYLTDLMTKFCAQFDCEGAAPKGDAAGKPSRR</sequence>
<proteinExistence type="predicted"/>
<organism evidence="2 3">
    <name type="scientific">Brevundimonas pondensis</name>
    <dbReference type="NCBI Taxonomy" id="2774189"/>
    <lineage>
        <taxon>Bacteria</taxon>
        <taxon>Pseudomonadati</taxon>
        <taxon>Pseudomonadota</taxon>
        <taxon>Alphaproteobacteria</taxon>
        <taxon>Caulobacterales</taxon>
        <taxon>Caulobacteraceae</taxon>
        <taxon>Brevundimonas</taxon>
    </lineage>
</organism>
<dbReference type="EMBL" id="CP062006">
    <property type="protein sequence ID" value="QTC88861.1"/>
    <property type="molecule type" value="Genomic_DNA"/>
</dbReference>
<reference evidence="2 3" key="1">
    <citation type="submission" date="2020-09" db="EMBL/GenBank/DDBJ databases">
        <title>Brevundimonas sp. LVF1 isolated from an oligotrophic pond in Goettingen, Germany.</title>
        <authorList>
            <person name="Friedrich I."/>
            <person name="Klassen A."/>
            <person name="Neubauer H."/>
            <person name="Schneider D."/>
            <person name="Hertel R."/>
            <person name="Daniel R."/>
        </authorList>
    </citation>
    <scope>NUCLEOTIDE SEQUENCE [LARGE SCALE GENOMIC DNA]</scope>
    <source>
        <strain evidence="2 3">LVF1</strain>
    </source>
</reference>
<evidence type="ECO:0000313" key="3">
    <source>
        <dbReference type="Proteomes" id="UP000663942"/>
    </source>
</evidence>
<evidence type="ECO:0000259" key="1">
    <source>
        <dbReference type="Pfam" id="PF09832"/>
    </source>
</evidence>
<dbReference type="Proteomes" id="UP000663942">
    <property type="component" value="Chromosome"/>
</dbReference>
<dbReference type="InterPro" id="IPR018637">
    <property type="entry name" value="DUF2059"/>
</dbReference>
<evidence type="ECO:0000313" key="2">
    <source>
        <dbReference type="EMBL" id="QTC88861.1"/>
    </source>
</evidence>
<protein>
    <submittedName>
        <fullName evidence="2">DUF2059 domain-containing protein</fullName>
    </submittedName>
</protein>
<accession>A0ABX7SR63</accession>